<evidence type="ECO:0000256" key="3">
    <source>
        <dbReference type="PROSITE-ProRule" id="PRU00023"/>
    </source>
</evidence>
<dbReference type="Proteomes" id="UP001165289">
    <property type="component" value="Unassembled WGS sequence"/>
</dbReference>
<dbReference type="InterPro" id="IPR036770">
    <property type="entry name" value="Ankyrin_rpt-contain_sf"/>
</dbReference>
<evidence type="ECO:0000313" key="5">
    <source>
        <dbReference type="Proteomes" id="UP001165289"/>
    </source>
</evidence>
<gene>
    <name evidence="4" type="ORF">LOD99_3666</name>
</gene>
<dbReference type="Gene3D" id="1.25.40.20">
    <property type="entry name" value="Ankyrin repeat-containing domain"/>
    <property type="match status" value="1"/>
</dbReference>
<sequence>MINSDIPSKPLTNTSDSAISDIVQLESVELNSKLCYIVEDNKITPLPGLVITNDDITTTCAKSWIKVQYIRTGETKECIRDLVKVLESKDILANKINTKEVIDELIQLDNSHPLNLAIQQKALDLHIQIPVLEDKLIHYTAKNGTVQCLTYLLNACPNFPYDDVNEDGNTLLHSAVQGGINELIYLILDMAGNPDGISDNQSKLDKFLNMTNLAGNTALHLCMIHKKREPIRPLLRAGVKLKVVNAKGNTLLHLAAERDEIDYIKRIINYHLSDTTDQVRALGMLEIFIS</sequence>
<dbReference type="GO" id="GO:0005829">
    <property type="term" value="C:cytosol"/>
    <property type="evidence" value="ECO:0007669"/>
    <property type="project" value="TreeGrafter"/>
</dbReference>
<keyword evidence="2 3" id="KW-0040">ANK repeat</keyword>
<dbReference type="InterPro" id="IPR002110">
    <property type="entry name" value="Ankyrin_rpt"/>
</dbReference>
<dbReference type="PANTHER" id="PTHR46680:SF3">
    <property type="entry name" value="NF-KAPPA-B INHIBITOR CACTUS"/>
    <property type="match status" value="1"/>
</dbReference>
<feature type="repeat" description="ANK" evidence="3">
    <location>
        <begin position="214"/>
        <end position="246"/>
    </location>
</feature>
<dbReference type="InterPro" id="IPR051070">
    <property type="entry name" value="NF-kappa-B_inhibitor"/>
</dbReference>
<keyword evidence="5" id="KW-1185">Reference proteome</keyword>
<reference evidence="4 5" key="1">
    <citation type="journal article" date="2023" name="BMC Biol.">
        <title>The compact genome of the sponge Oopsacas minuta (Hexactinellida) is lacking key metazoan core genes.</title>
        <authorList>
            <person name="Santini S."/>
            <person name="Schenkelaars Q."/>
            <person name="Jourda C."/>
            <person name="Duchesne M."/>
            <person name="Belahbib H."/>
            <person name="Rocher C."/>
            <person name="Selva M."/>
            <person name="Riesgo A."/>
            <person name="Vervoort M."/>
            <person name="Leys S.P."/>
            <person name="Kodjabachian L."/>
            <person name="Le Bivic A."/>
            <person name="Borchiellini C."/>
            <person name="Claverie J.M."/>
            <person name="Renard E."/>
        </authorList>
    </citation>
    <scope>NUCLEOTIDE SEQUENCE [LARGE SCALE GENOMIC DNA]</scope>
    <source>
        <strain evidence="4">SPO-2</strain>
    </source>
</reference>
<keyword evidence="1" id="KW-0677">Repeat</keyword>
<accession>A0AAV7JWW9</accession>
<dbReference type="Pfam" id="PF12796">
    <property type="entry name" value="Ank_2"/>
    <property type="match status" value="1"/>
</dbReference>
<dbReference type="GO" id="GO:0051059">
    <property type="term" value="F:NF-kappaB binding"/>
    <property type="evidence" value="ECO:0007669"/>
    <property type="project" value="TreeGrafter"/>
</dbReference>
<dbReference type="GO" id="GO:0071356">
    <property type="term" value="P:cellular response to tumor necrosis factor"/>
    <property type="evidence" value="ECO:0007669"/>
    <property type="project" value="TreeGrafter"/>
</dbReference>
<feature type="repeat" description="ANK" evidence="3">
    <location>
        <begin position="167"/>
        <end position="199"/>
    </location>
</feature>
<dbReference type="SUPFAM" id="SSF48403">
    <property type="entry name" value="Ankyrin repeat"/>
    <property type="match status" value="1"/>
</dbReference>
<dbReference type="EMBL" id="JAKMXF010000277">
    <property type="protein sequence ID" value="KAI6653447.1"/>
    <property type="molecule type" value="Genomic_DNA"/>
</dbReference>
<protein>
    <submittedName>
        <fullName evidence="4">Ankyrin repeat, PH and SEC7 domain containing protein secG-like</fullName>
    </submittedName>
</protein>
<organism evidence="4 5">
    <name type="scientific">Oopsacas minuta</name>
    <dbReference type="NCBI Taxonomy" id="111878"/>
    <lineage>
        <taxon>Eukaryota</taxon>
        <taxon>Metazoa</taxon>
        <taxon>Porifera</taxon>
        <taxon>Hexactinellida</taxon>
        <taxon>Hexasterophora</taxon>
        <taxon>Lyssacinosida</taxon>
        <taxon>Leucopsacidae</taxon>
        <taxon>Oopsacas</taxon>
    </lineage>
</organism>
<dbReference type="AlphaFoldDB" id="A0AAV7JWW9"/>
<comment type="caution">
    <text evidence="4">The sequence shown here is derived from an EMBL/GenBank/DDBJ whole genome shotgun (WGS) entry which is preliminary data.</text>
</comment>
<proteinExistence type="predicted"/>
<evidence type="ECO:0000256" key="1">
    <source>
        <dbReference type="ARBA" id="ARBA00022737"/>
    </source>
</evidence>
<name>A0AAV7JWW9_9METZ</name>
<dbReference type="SMART" id="SM00248">
    <property type="entry name" value="ANK"/>
    <property type="match status" value="4"/>
</dbReference>
<evidence type="ECO:0000313" key="4">
    <source>
        <dbReference type="EMBL" id="KAI6653447.1"/>
    </source>
</evidence>
<dbReference type="PANTHER" id="PTHR46680">
    <property type="entry name" value="NF-KAPPA-B INHIBITOR ALPHA"/>
    <property type="match status" value="1"/>
</dbReference>
<dbReference type="PROSITE" id="PS50088">
    <property type="entry name" value="ANK_REPEAT"/>
    <property type="match status" value="2"/>
</dbReference>
<evidence type="ECO:0000256" key="2">
    <source>
        <dbReference type="ARBA" id="ARBA00023043"/>
    </source>
</evidence>